<dbReference type="Gene3D" id="3.20.20.80">
    <property type="entry name" value="Glycosidases"/>
    <property type="match status" value="1"/>
</dbReference>
<dbReference type="InterPro" id="IPR001223">
    <property type="entry name" value="Glyco_hydro18_cat"/>
</dbReference>
<name>A0A835IGN3_9MAGN</name>
<sequence length="478" mass="52035">MAGQKIVSFFVSLIICSLVGLAVSAFPVHPIPYTLVPSSSAPAPVYYPPVTSGPAMHGSPQMNGSPQMPDSPGLHPVPYPIPSPNYPPESSSPLLAPVSPPLPVPAPIPPSKGVKGAYWPSFTGFPVSSIDTSYFTHLYYAFLLPDPITSKLNITTNDEEMLPAFIATLNTPNSHVKTLLSIGGGGCDPKIFSAIFNSSSSRAVFIQSAIEIARQYGFGGLDLDWEFPNSQEDMSNLGTLYKEWRKALNKEAKVTGRTRLLLTSAVYFASKYPISDVVGSLYPGEAIRRYVDWINPMCYDYHGSWDSVTGQPSALHDQNSNISTSYGIKSWIEAGVPPKNLVMGLPLYAHTWTLKDPNVNGVGAPAVGVGPGNGILIYSRVVHFNSANNATVVYDGTTSSMYSYAGNVWIGYDDPLSVKKKVQFARSYRLGGYFFWALGQDKDWSISRQGMYLVSWLQVTTVCTHPSLLVTICWFFTL</sequence>
<evidence type="ECO:0000256" key="4">
    <source>
        <dbReference type="ARBA" id="ARBA00023180"/>
    </source>
</evidence>
<feature type="region of interest" description="Disordered" evidence="6">
    <location>
        <begin position="56"/>
        <end position="82"/>
    </location>
</feature>
<evidence type="ECO:0000259" key="8">
    <source>
        <dbReference type="PROSITE" id="PS51910"/>
    </source>
</evidence>
<dbReference type="GO" id="GO:0005576">
    <property type="term" value="C:extracellular region"/>
    <property type="evidence" value="ECO:0007669"/>
    <property type="project" value="TreeGrafter"/>
</dbReference>
<evidence type="ECO:0000313" key="10">
    <source>
        <dbReference type="Proteomes" id="UP000631114"/>
    </source>
</evidence>
<dbReference type="Proteomes" id="UP000631114">
    <property type="component" value="Unassembled WGS sequence"/>
</dbReference>
<reference evidence="9 10" key="1">
    <citation type="submission" date="2020-10" db="EMBL/GenBank/DDBJ databases">
        <title>The Coptis chinensis genome and diversification of protoberbering-type alkaloids.</title>
        <authorList>
            <person name="Wang B."/>
            <person name="Shu S."/>
            <person name="Song C."/>
            <person name="Liu Y."/>
        </authorList>
    </citation>
    <scope>NUCLEOTIDE SEQUENCE [LARGE SCALE GENOMIC DNA]</scope>
    <source>
        <strain evidence="9">HL-2020</strain>
        <tissue evidence="9">Leaf</tissue>
    </source>
</reference>
<dbReference type="FunFam" id="3.10.50.10:FF:000003">
    <property type="entry name" value="Class V chitinase CHIT5b"/>
    <property type="match status" value="1"/>
</dbReference>
<keyword evidence="3" id="KW-0378">Hydrolase</keyword>
<keyword evidence="2 7" id="KW-0732">Signal</keyword>
<feature type="chain" id="PRO_5032427307" description="GH18 domain-containing protein" evidence="7">
    <location>
        <begin position="25"/>
        <end position="478"/>
    </location>
</feature>
<dbReference type="PROSITE" id="PS51910">
    <property type="entry name" value="GH18_2"/>
    <property type="match status" value="1"/>
</dbReference>
<dbReference type="InterPro" id="IPR011583">
    <property type="entry name" value="Chitinase_II/V-like_cat"/>
</dbReference>
<dbReference type="SUPFAM" id="SSF51445">
    <property type="entry name" value="(Trans)glycosidases"/>
    <property type="match status" value="1"/>
</dbReference>
<dbReference type="SMART" id="SM00636">
    <property type="entry name" value="Glyco_18"/>
    <property type="match status" value="1"/>
</dbReference>
<protein>
    <recommendedName>
        <fullName evidence="8">GH18 domain-containing protein</fullName>
    </recommendedName>
</protein>
<evidence type="ECO:0000313" key="9">
    <source>
        <dbReference type="EMBL" id="KAF9617595.1"/>
    </source>
</evidence>
<keyword evidence="4" id="KW-0325">Glycoprotein</keyword>
<dbReference type="GO" id="GO:0005975">
    <property type="term" value="P:carbohydrate metabolic process"/>
    <property type="evidence" value="ECO:0007669"/>
    <property type="project" value="InterPro"/>
</dbReference>
<dbReference type="GO" id="GO:0004568">
    <property type="term" value="F:chitinase activity"/>
    <property type="evidence" value="ECO:0007669"/>
    <property type="project" value="TreeGrafter"/>
</dbReference>
<gene>
    <name evidence="9" type="ORF">IFM89_037658</name>
</gene>
<dbReference type="CDD" id="cd02879">
    <property type="entry name" value="GH18_plant_chitinase_class_V"/>
    <property type="match status" value="1"/>
</dbReference>
<keyword evidence="10" id="KW-1185">Reference proteome</keyword>
<dbReference type="InterPro" id="IPR029070">
    <property type="entry name" value="Chitinase_insertion_sf"/>
</dbReference>
<dbReference type="InterPro" id="IPR050314">
    <property type="entry name" value="Glycosyl_Hydrlase_18"/>
</dbReference>
<dbReference type="Gene3D" id="3.10.50.10">
    <property type="match status" value="1"/>
</dbReference>
<keyword evidence="5" id="KW-0326">Glycosidase</keyword>
<dbReference type="OrthoDB" id="76388at2759"/>
<organism evidence="9 10">
    <name type="scientific">Coptis chinensis</name>
    <dbReference type="NCBI Taxonomy" id="261450"/>
    <lineage>
        <taxon>Eukaryota</taxon>
        <taxon>Viridiplantae</taxon>
        <taxon>Streptophyta</taxon>
        <taxon>Embryophyta</taxon>
        <taxon>Tracheophyta</taxon>
        <taxon>Spermatophyta</taxon>
        <taxon>Magnoliopsida</taxon>
        <taxon>Ranunculales</taxon>
        <taxon>Ranunculaceae</taxon>
        <taxon>Coptidoideae</taxon>
        <taxon>Coptis</taxon>
    </lineage>
</organism>
<evidence type="ECO:0000256" key="5">
    <source>
        <dbReference type="ARBA" id="ARBA00023295"/>
    </source>
</evidence>
<dbReference type="InterPro" id="IPR017853">
    <property type="entry name" value="GH"/>
</dbReference>
<dbReference type="SUPFAM" id="SSF54556">
    <property type="entry name" value="Chitinase insertion domain"/>
    <property type="match status" value="1"/>
</dbReference>
<evidence type="ECO:0000256" key="1">
    <source>
        <dbReference type="ARBA" id="ARBA00008682"/>
    </source>
</evidence>
<dbReference type="GO" id="GO:0008061">
    <property type="term" value="F:chitin binding"/>
    <property type="evidence" value="ECO:0007669"/>
    <property type="project" value="InterPro"/>
</dbReference>
<accession>A0A835IGN3</accession>
<evidence type="ECO:0000256" key="3">
    <source>
        <dbReference type="ARBA" id="ARBA00022801"/>
    </source>
</evidence>
<dbReference type="GO" id="GO:0006032">
    <property type="term" value="P:chitin catabolic process"/>
    <property type="evidence" value="ECO:0007669"/>
    <property type="project" value="TreeGrafter"/>
</dbReference>
<dbReference type="AlphaFoldDB" id="A0A835IGN3"/>
<evidence type="ECO:0000256" key="7">
    <source>
        <dbReference type="SAM" id="SignalP"/>
    </source>
</evidence>
<dbReference type="PANTHER" id="PTHR11177">
    <property type="entry name" value="CHITINASE"/>
    <property type="match status" value="1"/>
</dbReference>
<comment type="caution">
    <text evidence="9">The sequence shown here is derived from an EMBL/GenBank/DDBJ whole genome shotgun (WGS) entry which is preliminary data.</text>
</comment>
<proteinExistence type="inferred from homology"/>
<dbReference type="Pfam" id="PF00704">
    <property type="entry name" value="Glyco_hydro_18"/>
    <property type="match status" value="1"/>
</dbReference>
<comment type="similarity">
    <text evidence="1">Belongs to the glycosyl hydrolase 18 family. Chitinase class V subfamily.</text>
</comment>
<evidence type="ECO:0000256" key="6">
    <source>
        <dbReference type="SAM" id="MobiDB-lite"/>
    </source>
</evidence>
<dbReference type="PANTHER" id="PTHR11177:SF317">
    <property type="entry name" value="CHITINASE 12-RELATED"/>
    <property type="match status" value="1"/>
</dbReference>
<feature type="signal peptide" evidence="7">
    <location>
        <begin position="1"/>
        <end position="24"/>
    </location>
</feature>
<feature type="domain" description="GH18" evidence="8">
    <location>
        <begin position="113"/>
        <end position="457"/>
    </location>
</feature>
<dbReference type="EMBL" id="JADFTS010000003">
    <property type="protein sequence ID" value="KAF9617595.1"/>
    <property type="molecule type" value="Genomic_DNA"/>
</dbReference>
<evidence type="ECO:0000256" key="2">
    <source>
        <dbReference type="ARBA" id="ARBA00022729"/>
    </source>
</evidence>